<comment type="caution">
    <text evidence="2">The sequence shown here is derived from an EMBL/GenBank/DDBJ whole genome shotgun (WGS) entry which is preliminary data.</text>
</comment>
<gene>
    <name evidence="2" type="ORF">HMPREF3226_02104</name>
</gene>
<dbReference type="EMBL" id="LRQG01000185">
    <property type="protein sequence ID" value="KXA35416.1"/>
    <property type="molecule type" value="Genomic_DNA"/>
</dbReference>
<keyword evidence="1" id="KW-1133">Transmembrane helix</keyword>
<keyword evidence="1" id="KW-0812">Transmembrane</keyword>
<dbReference type="Proteomes" id="UP000070533">
    <property type="component" value="Unassembled WGS sequence"/>
</dbReference>
<protein>
    <submittedName>
        <fullName evidence="2">Membrane protein</fullName>
    </submittedName>
</protein>
<accession>A0A133PYU4</accession>
<feature type="transmembrane region" description="Helical" evidence="1">
    <location>
        <begin position="158"/>
        <end position="179"/>
    </location>
</feature>
<evidence type="ECO:0000313" key="2">
    <source>
        <dbReference type="EMBL" id="KXA35416.1"/>
    </source>
</evidence>
<dbReference type="PATRIC" id="fig|28128.5.peg.2166"/>
<dbReference type="PANTHER" id="PTHR35337">
    <property type="entry name" value="SLR1478 PROTEIN"/>
    <property type="match status" value="1"/>
</dbReference>
<name>A0A133PYU4_9BACT</name>
<organism evidence="2 3">
    <name type="scientific">Prevotella corporis</name>
    <dbReference type="NCBI Taxonomy" id="28128"/>
    <lineage>
        <taxon>Bacteria</taxon>
        <taxon>Pseudomonadati</taxon>
        <taxon>Bacteroidota</taxon>
        <taxon>Bacteroidia</taxon>
        <taxon>Bacteroidales</taxon>
        <taxon>Prevotellaceae</taxon>
        <taxon>Prevotella</taxon>
    </lineage>
</organism>
<reference evidence="3" key="1">
    <citation type="submission" date="2016-01" db="EMBL/GenBank/DDBJ databases">
        <authorList>
            <person name="Mitreva M."/>
            <person name="Pepin K.H."/>
            <person name="Mihindukulasuriya K.A."/>
            <person name="Fulton R."/>
            <person name="Fronick C."/>
            <person name="O'Laughlin M."/>
            <person name="Miner T."/>
            <person name="Herter B."/>
            <person name="Rosa B.A."/>
            <person name="Cordes M."/>
            <person name="Tomlinson C."/>
            <person name="Wollam A."/>
            <person name="Palsikar V.B."/>
            <person name="Mardis E.R."/>
            <person name="Wilson R.K."/>
        </authorList>
    </citation>
    <scope>NUCLEOTIDE SEQUENCE [LARGE SCALE GENOMIC DNA]</scope>
    <source>
        <strain evidence="3">MJR7716</strain>
    </source>
</reference>
<sequence>MKEILFIRNNIDKWRATESVVDKATNDSPDHLADVYTDLTADLAFAQTHYPNSRITAYLNNLASALHNEIYRNKREKWTRLITFWSQEVPDVMWNERRLLLISFLIFAVSDFVGVVSTIGDSDFPRLIMGDAYMDMTMENIKAGHPMGVYGLSPSDSMFWQITFNNIMVSFNIFVSGLLTSFIPGLILFQNGLMIGCFDTFFYQQGLLGESLMATMLHGTLELSSIIVAGAAGLAMGNGWLFPGTYSRLESFKCGARRGMKIVAGTVPLFIIAGFIESFLTRHTDMGDELRLTIIALSAIFVVFYFIYLPYKRNHNADRTPQNSTL</sequence>
<keyword evidence="1" id="KW-0472">Membrane</keyword>
<feature type="transmembrane region" description="Helical" evidence="1">
    <location>
        <begin position="223"/>
        <end position="242"/>
    </location>
</feature>
<proteinExistence type="predicted"/>
<feature type="transmembrane region" description="Helical" evidence="1">
    <location>
        <begin position="292"/>
        <end position="311"/>
    </location>
</feature>
<dbReference type="STRING" id="28128.HMPREF3226_02104"/>
<dbReference type="InterPro" id="IPR002798">
    <property type="entry name" value="SpoIIM-like"/>
</dbReference>
<feature type="transmembrane region" description="Helical" evidence="1">
    <location>
        <begin position="262"/>
        <end position="280"/>
    </location>
</feature>
<dbReference type="AlphaFoldDB" id="A0A133PYU4"/>
<feature type="transmembrane region" description="Helical" evidence="1">
    <location>
        <begin position="186"/>
        <end position="203"/>
    </location>
</feature>
<keyword evidence="3" id="KW-1185">Reference proteome</keyword>
<dbReference type="RefSeq" id="WP_025877221.1">
    <property type="nucleotide sequence ID" value="NZ_BAAAXP010000002.1"/>
</dbReference>
<feature type="transmembrane region" description="Helical" evidence="1">
    <location>
        <begin position="99"/>
        <end position="119"/>
    </location>
</feature>
<dbReference type="OrthoDB" id="9800053at2"/>
<dbReference type="Pfam" id="PF01944">
    <property type="entry name" value="SpoIIM"/>
    <property type="match status" value="1"/>
</dbReference>
<dbReference type="PANTHER" id="PTHR35337:SF1">
    <property type="entry name" value="SLR1478 PROTEIN"/>
    <property type="match status" value="1"/>
</dbReference>
<evidence type="ECO:0000313" key="3">
    <source>
        <dbReference type="Proteomes" id="UP000070533"/>
    </source>
</evidence>
<evidence type="ECO:0000256" key="1">
    <source>
        <dbReference type="SAM" id="Phobius"/>
    </source>
</evidence>
<dbReference type="eggNOG" id="COG1300">
    <property type="taxonomic scope" value="Bacteria"/>
</dbReference>